<feature type="compositionally biased region" description="Polar residues" evidence="5">
    <location>
        <begin position="1"/>
        <end position="11"/>
    </location>
</feature>
<accession>A0ABT4LQB8</accession>
<reference evidence="7" key="1">
    <citation type="submission" date="2022-12" db="EMBL/GenBank/DDBJ databases">
        <title>Bacterial isolates from different developmental stages of Nematostella vectensis.</title>
        <authorList>
            <person name="Fraune S."/>
        </authorList>
    </citation>
    <scope>NUCLEOTIDE SEQUENCE</scope>
    <source>
        <strain evidence="7">G21632-S1</strain>
    </source>
</reference>
<dbReference type="Gene3D" id="1.10.357.10">
    <property type="entry name" value="Tetracycline Repressor, domain 2"/>
    <property type="match status" value="1"/>
</dbReference>
<dbReference type="InterPro" id="IPR023772">
    <property type="entry name" value="DNA-bd_HTH_TetR-type_CS"/>
</dbReference>
<organism evidence="7 8">
    <name type="scientific">Henriciella marina</name>
    <dbReference type="NCBI Taxonomy" id="453851"/>
    <lineage>
        <taxon>Bacteria</taxon>
        <taxon>Pseudomonadati</taxon>
        <taxon>Pseudomonadota</taxon>
        <taxon>Alphaproteobacteria</taxon>
        <taxon>Hyphomonadales</taxon>
        <taxon>Hyphomonadaceae</taxon>
        <taxon>Henriciella</taxon>
    </lineage>
</organism>
<protein>
    <submittedName>
        <fullName evidence="7">TetR/AcrR family transcriptional regulator</fullName>
    </submittedName>
</protein>
<name>A0ABT4LQB8_9PROT</name>
<dbReference type="InterPro" id="IPR009057">
    <property type="entry name" value="Homeodomain-like_sf"/>
</dbReference>
<dbReference type="PROSITE" id="PS01081">
    <property type="entry name" value="HTH_TETR_1"/>
    <property type="match status" value="1"/>
</dbReference>
<feature type="domain" description="HTH tetR-type" evidence="6">
    <location>
        <begin position="33"/>
        <end position="93"/>
    </location>
</feature>
<keyword evidence="8" id="KW-1185">Reference proteome</keyword>
<feature type="compositionally biased region" description="Basic residues" evidence="5">
    <location>
        <begin position="21"/>
        <end position="33"/>
    </location>
</feature>
<feature type="region of interest" description="Disordered" evidence="5">
    <location>
        <begin position="1"/>
        <end position="33"/>
    </location>
</feature>
<dbReference type="EMBL" id="JAPWGW010000001">
    <property type="protein sequence ID" value="MCZ4296453.1"/>
    <property type="molecule type" value="Genomic_DNA"/>
</dbReference>
<dbReference type="Gene3D" id="1.10.10.60">
    <property type="entry name" value="Homeodomain-like"/>
    <property type="match status" value="1"/>
</dbReference>
<evidence type="ECO:0000313" key="7">
    <source>
        <dbReference type="EMBL" id="MCZ4296453.1"/>
    </source>
</evidence>
<evidence type="ECO:0000259" key="6">
    <source>
        <dbReference type="PROSITE" id="PS50977"/>
    </source>
</evidence>
<evidence type="ECO:0000256" key="1">
    <source>
        <dbReference type="ARBA" id="ARBA00023015"/>
    </source>
</evidence>
<dbReference type="RefSeq" id="WP_269400648.1">
    <property type="nucleotide sequence ID" value="NZ_JAPWGW010000001.1"/>
</dbReference>
<dbReference type="PANTHER" id="PTHR30055">
    <property type="entry name" value="HTH-TYPE TRANSCRIPTIONAL REGULATOR RUTR"/>
    <property type="match status" value="1"/>
</dbReference>
<keyword evidence="3" id="KW-0804">Transcription</keyword>
<gene>
    <name evidence="7" type="ORF">O4G74_00135</name>
</gene>
<sequence length="224" mass="24887">MAKTPKSGTSRGSEDASMKQPKVKYPRRTERRRRTRAAILKAAGDHFRKEGYAATTMQTIADSADVHVTTLFMHFKTKADLALALVQDRTDALRKRAFDARGSTGFFAFFRAEAFDRAKTLAEANRPEATFWSALQSDADLAFASATFNTDQAEIFGRFVAAEFGRDRDTDYRPDLVARLLLAAADLAYQKWMTSDRQSDPVKEISGSLDTAEVAARQMLGLQG</sequence>
<evidence type="ECO:0000256" key="2">
    <source>
        <dbReference type="ARBA" id="ARBA00023125"/>
    </source>
</evidence>
<dbReference type="PRINTS" id="PR00455">
    <property type="entry name" value="HTHTETR"/>
</dbReference>
<evidence type="ECO:0000313" key="8">
    <source>
        <dbReference type="Proteomes" id="UP001083770"/>
    </source>
</evidence>
<dbReference type="Pfam" id="PF00440">
    <property type="entry name" value="TetR_N"/>
    <property type="match status" value="1"/>
</dbReference>
<evidence type="ECO:0000256" key="3">
    <source>
        <dbReference type="ARBA" id="ARBA00023163"/>
    </source>
</evidence>
<proteinExistence type="predicted"/>
<dbReference type="PROSITE" id="PS50977">
    <property type="entry name" value="HTH_TETR_2"/>
    <property type="match status" value="1"/>
</dbReference>
<evidence type="ECO:0000256" key="4">
    <source>
        <dbReference type="PROSITE-ProRule" id="PRU00335"/>
    </source>
</evidence>
<feature type="DNA-binding region" description="H-T-H motif" evidence="4">
    <location>
        <begin position="56"/>
        <end position="75"/>
    </location>
</feature>
<dbReference type="InterPro" id="IPR001647">
    <property type="entry name" value="HTH_TetR"/>
</dbReference>
<dbReference type="InterPro" id="IPR050109">
    <property type="entry name" value="HTH-type_TetR-like_transc_reg"/>
</dbReference>
<dbReference type="Proteomes" id="UP001083770">
    <property type="component" value="Unassembled WGS sequence"/>
</dbReference>
<comment type="caution">
    <text evidence="7">The sequence shown here is derived from an EMBL/GenBank/DDBJ whole genome shotgun (WGS) entry which is preliminary data.</text>
</comment>
<dbReference type="PANTHER" id="PTHR30055:SF234">
    <property type="entry name" value="HTH-TYPE TRANSCRIPTIONAL REGULATOR BETI"/>
    <property type="match status" value="1"/>
</dbReference>
<keyword evidence="2 4" id="KW-0238">DNA-binding</keyword>
<dbReference type="SUPFAM" id="SSF46689">
    <property type="entry name" value="Homeodomain-like"/>
    <property type="match status" value="1"/>
</dbReference>
<evidence type="ECO:0000256" key="5">
    <source>
        <dbReference type="SAM" id="MobiDB-lite"/>
    </source>
</evidence>
<keyword evidence="1" id="KW-0805">Transcription regulation</keyword>